<organism evidence="1 2">
    <name type="scientific">Mucilaginibacter limnophilus</name>
    <dbReference type="NCBI Taxonomy" id="1932778"/>
    <lineage>
        <taxon>Bacteria</taxon>
        <taxon>Pseudomonadati</taxon>
        <taxon>Bacteroidota</taxon>
        <taxon>Sphingobacteriia</taxon>
        <taxon>Sphingobacteriales</taxon>
        <taxon>Sphingobacteriaceae</taxon>
        <taxon>Mucilaginibacter</taxon>
    </lineage>
</organism>
<comment type="caution">
    <text evidence="1">The sequence shown here is derived from an EMBL/GenBank/DDBJ whole genome shotgun (WGS) entry which is preliminary data.</text>
</comment>
<dbReference type="RefSeq" id="WP_127703494.1">
    <property type="nucleotide sequence ID" value="NZ_SACK01000001.1"/>
</dbReference>
<evidence type="ECO:0008006" key="3">
    <source>
        <dbReference type="Google" id="ProtNLM"/>
    </source>
</evidence>
<protein>
    <recommendedName>
        <fullName evidence="3">PD-(D/E)XK endonuclease-like domain-containing protein</fullName>
    </recommendedName>
</protein>
<keyword evidence="2" id="KW-1185">Reference proteome</keyword>
<dbReference type="OrthoDB" id="1266692at2"/>
<dbReference type="AlphaFoldDB" id="A0A3S2VQK9"/>
<sequence length="243" mass="27776">MISERDIAEKFNVVWKQSFPLLTPSFMRVFNESYVMVINEDLAPIEEEVRFDLVSEAAFNLTQMVIEQNIKAVDFLATASNRNQLAIDTAHSIWPKAKYVKEELDLSTFEVNDILRVTGNIVEFINKTKRSKVKFKPLLKGYGILSDLEGDLEIDDTLYEIKTVNRNFKSSDLKQLFIYLALKQVSQGDNWKNAGLYNPRKGTCCNFNIKALIEEISGGRSSHEAFEGLLDSLSRDIETDARF</sequence>
<evidence type="ECO:0000313" key="2">
    <source>
        <dbReference type="Proteomes" id="UP000282759"/>
    </source>
</evidence>
<dbReference type="Proteomes" id="UP000282759">
    <property type="component" value="Unassembled WGS sequence"/>
</dbReference>
<accession>A0A3S2VQK9</accession>
<evidence type="ECO:0000313" key="1">
    <source>
        <dbReference type="EMBL" id="RVU03128.1"/>
    </source>
</evidence>
<gene>
    <name evidence="1" type="ORF">EOD41_04140</name>
</gene>
<proteinExistence type="predicted"/>
<dbReference type="EMBL" id="SACK01000001">
    <property type="protein sequence ID" value="RVU03128.1"/>
    <property type="molecule type" value="Genomic_DNA"/>
</dbReference>
<name>A0A3S2VQK9_9SPHI</name>
<reference evidence="1 2" key="1">
    <citation type="submission" date="2019-01" db="EMBL/GenBank/DDBJ databases">
        <authorList>
            <person name="Chen W.-M."/>
        </authorList>
    </citation>
    <scope>NUCLEOTIDE SEQUENCE [LARGE SCALE GENOMIC DNA]</scope>
    <source>
        <strain evidence="1 2">YBJ-36</strain>
    </source>
</reference>